<dbReference type="EMBL" id="UZAH01026558">
    <property type="protein sequence ID" value="VDO82392.1"/>
    <property type="molecule type" value="Genomic_DNA"/>
</dbReference>
<dbReference type="Proteomes" id="UP000050761">
    <property type="component" value="Unassembled WGS sequence"/>
</dbReference>
<dbReference type="WBParaSite" id="HPBE_0000981901-mRNA-1">
    <property type="protein sequence ID" value="HPBE_0000981901-mRNA-1"/>
    <property type="gene ID" value="HPBE_0000981901"/>
</dbReference>
<proteinExistence type="predicted"/>
<evidence type="ECO:0000313" key="2">
    <source>
        <dbReference type="Proteomes" id="UP000050761"/>
    </source>
</evidence>
<organism evidence="2 3">
    <name type="scientific">Heligmosomoides polygyrus</name>
    <name type="common">Parasitic roundworm</name>
    <dbReference type="NCBI Taxonomy" id="6339"/>
    <lineage>
        <taxon>Eukaryota</taxon>
        <taxon>Metazoa</taxon>
        <taxon>Ecdysozoa</taxon>
        <taxon>Nematoda</taxon>
        <taxon>Chromadorea</taxon>
        <taxon>Rhabditida</taxon>
        <taxon>Rhabditina</taxon>
        <taxon>Rhabditomorpha</taxon>
        <taxon>Strongyloidea</taxon>
        <taxon>Heligmosomidae</taxon>
        <taxon>Heligmosomoides</taxon>
    </lineage>
</organism>
<evidence type="ECO:0000313" key="1">
    <source>
        <dbReference type="EMBL" id="VDO82392.1"/>
    </source>
</evidence>
<sequence>MVVVVSLVLTAVFVEVILGIASRRRRARNLQPTRRIRFRGAYFATPDTMRVEHLRANDRPSTYSADPANL</sequence>
<keyword evidence="2" id="KW-1185">Reference proteome</keyword>
<dbReference type="AlphaFoldDB" id="A0A183FQ44"/>
<gene>
    <name evidence="1" type="ORF">HPBE_LOCUS9820</name>
</gene>
<accession>A0A3P8CDZ4</accession>
<accession>A0A183FQ44</accession>
<protein>
    <submittedName>
        <fullName evidence="3">Secreted protein</fullName>
    </submittedName>
</protein>
<reference evidence="1 2" key="1">
    <citation type="submission" date="2018-11" db="EMBL/GenBank/DDBJ databases">
        <authorList>
            <consortium name="Pathogen Informatics"/>
        </authorList>
    </citation>
    <scope>NUCLEOTIDE SEQUENCE [LARGE SCALE GENOMIC DNA]</scope>
</reference>
<name>A0A183FQ44_HELPZ</name>
<reference evidence="3" key="2">
    <citation type="submission" date="2019-09" db="UniProtKB">
        <authorList>
            <consortium name="WormBaseParasite"/>
        </authorList>
    </citation>
    <scope>IDENTIFICATION</scope>
</reference>
<evidence type="ECO:0000313" key="3">
    <source>
        <dbReference type="WBParaSite" id="HPBE_0000981901-mRNA-1"/>
    </source>
</evidence>